<evidence type="ECO:0000256" key="5">
    <source>
        <dbReference type="ARBA" id="ARBA00022917"/>
    </source>
</evidence>
<dbReference type="EC" id="6.1.1.22" evidence="7"/>
<dbReference type="STRING" id="395961.Cyan7425_3921"/>
<dbReference type="PANTHER" id="PTHR22594">
    <property type="entry name" value="ASPARTYL/LYSYL-TRNA SYNTHETASE"/>
    <property type="match status" value="1"/>
</dbReference>
<keyword evidence="7" id="KW-0963">Cytoplasm</keyword>
<dbReference type="GO" id="GO:0005737">
    <property type="term" value="C:cytoplasm"/>
    <property type="evidence" value="ECO:0007669"/>
    <property type="project" value="UniProtKB-SubCell"/>
</dbReference>
<dbReference type="InterPro" id="IPR004365">
    <property type="entry name" value="NA-bd_OB_tRNA"/>
</dbReference>
<dbReference type="SUPFAM" id="SSF50249">
    <property type="entry name" value="Nucleic acid-binding proteins"/>
    <property type="match status" value="1"/>
</dbReference>
<name>B8HUN6_CYAP4</name>
<dbReference type="KEGG" id="cyn:Cyan7425_3921"/>
<comment type="catalytic activity">
    <reaction evidence="7">
        <text>tRNA(Asn) + L-asparagine + ATP = L-asparaginyl-tRNA(Asn) + AMP + diphosphate + H(+)</text>
        <dbReference type="Rhea" id="RHEA:11180"/>
        <dbReference type="Rhea" id="RHEA-COMP:9659"/>
        <dbReference type="Rhea" id="RHEA-COMP:9674"/>
        <dbReference type="ChEBI" id="CHEBI:15378"/>
        <dbReference type="ChEBI" id="CHEBI:30616"/>
        <dbReference type="ChEBI" id="CHEBI:33019"/>
        <dbReference type="ChEBI" id="CHEBI:58048"/>
        <dbReference type="ChEBI" id="CHEBI:78442"/>
        <dbReference type="ChEBI" id="CHEBI:78515"/>
        <dbReference type="ChEBI" id="CHEBI:456215"/>
        <dbReference type="EC" id="6.1.1.22"/>
    </reaction>
</comment>
<dbReference type="GO" id="GO:0005524">
    <property type="term" value="F:ATP binding"/>
    <property type="evidence" value="ECO:0007669"/>
    <property type="project" value="UniProtKB-UniRule"/>
</dbReference>
<comment type="subcellular location">
    <subcellularLocation>
        <location evidence="7">Cytoplasm</location>
    </subcellularLocation>
</comment>
<dbReference type="InterPro" id="IPR004364">
    <property type="entry name" value="Aa-tRNA-synt_II"/>
</dbReference>
<accession>B8HUN6</accession>
<reference evidence="9" key="1">
    <citation type="submission" date="2009-01" db="EMBL/GenBank/DDBJ databases">
        <title>Complete sequence of chromosome Cyanothece sp. PCC 7425.</title>
        <authorList>
            <consortium name="US DOE Joint Genome Institute"/>
            <person name="Lucas S."/>
            <person name="Copeland A."/>
            <person name="Lapidus A."/>
            <person name="Glavina del Rio T."/>
            <person name="Dalin E."/>
            <person name="Tice H."/>
            <person name="Bruce D."/>
            <person name="Goodwin L."/>
            <person name="Pitluck S."/>
            <person name="Sims D."/>
            <person name="Meineke L."/>
            <person name="Brettin T."/>
            <person name="Detter J.C."/>
            <person name="Han C."/>
            <person name="Larimer F."/>
            <person name="Land M."/>
            <person name="Hauser L."/>
            <person name="Kyrpides N."/>
            <person name="Ovchinnikova G."/>
            <person name="Liberton M."/>
            <person name="Stoeckel J."/>
            <person name="Banerjee A."/>
            <person name="Singh A."/>
            <person name="Page L."/>
            <person name="Sato H."/>
            <person name="Zhao L."/>
            <person name="Sherman L."/>
            <person name="Pakrasi H."/>
            <person name="Richardson P."/>
        </authorList>
    </citation>
    <scope>NUCLEOTIDE SEQUENCE</scope>
    <source>
        <strain evidence="9">PCC 7425</strain>
    </source>
</reference>
<comment type="similarity">
    <text evidence="1 7">Belongs to the class-II aminoacyl-tRNA synthetase family.</text>
</comment>
<dbReference type="InterPro" id="IPR004522">
    <property type="entry name" value="Asn-tRNA-ligase"/>
</dbReference>
<keyword evidence="4 7" id="KW-0067">ATP-binding</keyword>
<evidence type="ECO:0000259" key="8">
    <source>
        <dbReference type="PROSITE" id="PS50862"/>
    </source>
</evidence>
<dbReference type="Pfam" id="PF01336">
    <property type="entry name" value="tRNA_anti-codon"/>
    <property type="match status" value="1"/>
</dbReference>
<dbReference type="EMBL" id="CP001344">
    <property type="protein sequence ID" value="ACL46238.1"/>
    <property type="molecule type" value="Genomic_DNA"/>
</dbReference>
<evidence type="ECO:0000313" key="9">
    <source>
        <dbReference type="EMBL" id="ACL46238.1"/>
    </source>
</evidence>
<keyword evidence="2 7" id="KW-0436">Ligase</keyword>
<keyword evidence="5 7" id="KW-0648">Protein biosynthesis</keyword>
<evidence type="ECO:0000256" key="3">
    <source>
        <dbReference type="ARBA" id="ARBA00022741"/>
    </source>
</evidence>
<keyword evidence="3 7" id="KW-0547">Nucleotide-binding</keyword>
<evidence type="ECO:0000256" key="2">
    <source>
        <dbReference type="ARBA" id="ARBA00022598"/>
    </source>
</evidence>
<dbReference type="PROSITE" id="PS50862">
    <property type="entry name" value="AA_TRNA_LIGASE_II"/>
    <property type="match status" value="1"/>
</dbReference>
<dbReference type="GO" id="GO:0003676">
    <property type="term" value="F:nucleic acid binding"/>
    <property type="evidence" value="ECO:0007669"/>
    <property type="project" value="InterPro"/>
</dbReference>
<dbReference type="InterPro" id="IPR006195">
    <property type="entry name" value="aa-tRNA-synth_II"/>
</dbReference>
<dbReference type="GO" id="GO:0004816">
    <property type="term" value="F:asparagine-tRNA ligase activity"/>
    <property type="evidence" value="ECO:0007669"/>
    <property type="project" value="UniProtKB-UniRule"/>
</dbReference>
<dbReference type="GO" id="GO:0006421">
    <property type="term" value="P:asparaginyl-tRNA aminoacylation"/>
    <property type="evidence" value="ECO:0007669"/>
    <property type="project" value="UniProtKB-UniRule"/>
</dbReference>
<dbReference type="Gene3D" id="2.40.50.140">
    <property type="entry name" value="Nucleic acid-binding proteins"/>
    <property type="match status" value="1"/>
</dbReference>
<evidence type="ECO:0000256" key="6">
    <source>
        <dbReference type="ARBA" id="ARBA00023146"/>
    </source>
</evidence>
<keyword evidence="6 7" id="KW-0030">Aminoacyl-tRNA synthetase</keyword>
<dbReference type="PRINTS" id="PR01042">
    <property type="entry name" value="TRNASYNTHASP"/>
</dbReference>
<dbReference type="NCBIfam" id="TIGR00457">
    <property type="entry name" value="asnS"/>
    <property type="match status" value="1"/>
</dbReference>
<gene>
    <name evidence="7" type="primary">asnS</name>
    <name evidence="9" type="ordered locus">Cyan7425_3921</name>
</gene>
<dbReference type="InterPro" id="IPR045864">
    <property type="entry name" value="aa-tRNA-synth_II/BPL/LPL"/>
</dbReference>
<dbReference type="NCBIfam" id="NF003037">
    <property type="entry name" value="PRK03932.1"/>
    <property type="match status" value="1"/>
</dbReference>
<evidence type="ECO:0000256" key="7">
    <source>
        <dbReference type="HAMAP-Rule" id="MF_00534"/>
    </source>
</evidence>
<proteinExistence type="inferred from homology"/>
<dbReference type="HOGENOM" id="CLU_004553_2_0_3"/>
<dbReference type="AlphaFoldDB" id="B8HUN6"/>
<dbReference type="CDD" id="cd00776">
    <property type="entry name" value="AsxRS_core"/>
    <property type="match status" value="1"/>
</dbReference>
<comment type="subunit">
    <text evidence="7">Homodimer.</text>
</comment>
<feature type="domain" description="Aminoacyl-transfer RNA synthetases class-II family profile" evidence="8">
    <location>
        <begin position="137"/>
        <end position="457"/>
    </location>
</feature>
<protein>
    <recommendedName>
        <fullName evidence="7">Asparagine--tRNA ligase</fullName>
        <ecNumber evidence="7">6.1.1.22</ecNumber>
    </recommendedName>
    <alternativeName>
        <fullName evidence="7">Asparaginyl-tRNA synthetase</fullName>
        <shortName evidence="7">AsnRS</shortName>
    </alternativeName>
</protein>
<dbReference type="eggNOG" id="COG0017">
    <property type="taxonomic scope" value="Bacteria"/>
</dbReference>
<evidence type="ECO:0000256" key="4">
    <source>
        <dbReference type="ARBA" id="ARBA00022840"/>
    </source>
</evidence>
<sequence length="467" mass="53491">MQSNTERMIHLLRQGEPGTRVKVKGWVRTKREQKEFTFLEVNDGSSLQSLQVILKRDLPNYTEVLKQLNTGASVTVAGMLVASQGKNQRIELQADQVQVWGEADPETYPLQKKRHSLEFLRTIGHLRSRTNTLGAVFRIRNACARAIHQFFQERGFLWVHTPIITASDCEGAGEMFAVTSLDLSKVPLTPDQKVDYSQDFFGRPTYLTVSGQLEAEIMAMAFTNVYTFGPTFRAENSNTSRHLAEFWMVEPEMAFCDLEGDMDLAEAFLKFIFQHVLDTCPEDLAFCNQWVDESKSVLATAENIISHQFERITYTEAIALLEKSNHPFEFPVQWGLDLQSEHERYLAEQLFKKPVIVTDYPKQIKAFYMRLNEDGKTVRAMDVLAPKIGEIIGGSQREERLEVLEQRISEQGLDLAPYWWYLDLRRYGTVPHAGFGLGFERLVQFMTGIGNIRDVIPFPRTPQNADF</sequence>
<dbReference type="CDD" id="cd04318">
    <property type="entry name" value="EcAsnRS_like_N"/>
    <property type="match status" value="1"/>
</dbReference>
<dbReference type="SUPFAM" id="SSF55681">
    <property type="entry name" value="Class II aaRS and biotin synthetases"/>
    <property type="match status" value="1"/>
</dbReference>
<evidence type="ECO:0000256" key="1">
    <source>
        <dbReference type="ARBA" id="ARBA00008226"/>
    </source>
</evidence>
<dbReference type="Gene3D" id="3.30.930.10">
    <property type="entry name" value="Bira Bifunctional Protein, Domain 2"/>
    <property type="match status" value="1"/>
</dbReference>
<organism evidence="9">
    <name type="scientific">Cyanothece sp. (strain PCC 7425 / ATCC 29141)</name>
    <dbReference type="NCBI Taxonomy" id="395961"/>
    <lineage>
        <taxon>Bacteria</taxon>
        <taxon>Bacillati</taxon>
        <taxon>Cyanobacteriota</taxon>
        <taxon>Cyanophyceae</taxon>
        <taxon>Gomontiellales</taxon>
        <taxon>Cyanothecaceae</taxon>
        <taxon>Cyanothece</taxon>
    </lineage>
</organism>
<dbReference type="HAMAP" id="MF_00534">
    <property type="entry name" value="Asn_tRNA_synth"/>
    <property type="match status" value="1"/>
</dbReference>
<dbReference type="PANTHER" id="PTHR22594:SF34">
    <property type="entry name" value="ASPARAGINE--TRNA LIGASE, MITOCHONDRIAL-RELATED"/>
    <property type="match status" value="1"/>
</dbReference>
<dbReference type="InterPro" id="IPR012340">
    <property type="entry name" value="NA-bd_OB-fold"/>
</dbReference>
<dbReference type="Pfam" id="PF00152">
    <property type="entry name" value="tRNA-synt_2"/>
    <property type="match status" value="1"/>
</dbReference>
<dbReference type="InterPro" id="IPR002312">
    <property type="entry name" value="Asp/Asn-tRNA-synth_IIb"/>
</dbReference>
<dbReference type="FunFam" id="3.30.930.10:FF:000016">
    <property type="entry name" value="Asparagine--tRNA ligase"/>
    <property type="match status" value="1"/>
</dbReference>